<keyword evidence="1" id="KW-0472">Membrane</keyword>
<name>A0A9P4QKC0_9PLEO</name>
<comment type="caution">
    <text evidence="2">The sequence shown here is derived from an EMBL/GenBank/DDBJ whole genome shotgun (WGS) entry which is preliminary data.</text>
</comment>
<dbReference type="Proteomes" id="UP000799444">
    <property type="component" value="Unassembled WGS sequence"/>
</dbReference>
<dbReference type="OrthoDB" id="10624187at2759"/>
<accession>A0A9P4QKC0</accession>
<organism evidence="2 3">
    <name type="scientific">Polyplosphaeria fusca</name>
    <dbReference type="NCBI Taxonomy" id="682080"/>
    <lineage>
        <taxon>Eukaryota</taxon>
        <taxon>Fungi</taxon>
        <taxon>Dikarya</taxon>
        <taxon>Ascomycota</taxon>
        <taxon>Pezizomycotina</taxon>
        <taxon>Dothideomycetes</taxon>
        <taxon>Pleosporomycetidae</taxon>
        <taxon>Pleosporales</taxon>
        <taxon>Tetraplosphaeriaceae</taxon>
        <taxon>Polyplosphaeria</taxon>
    </lineage>
</organism>
<gene>
    <name evidence="2" type="ORF">EJ04DRAFT_581707</name>
</gene>
<feature type="transmembrane region" description="Helical" evidence="1">
    <location>
        <begin position="119"/>
        <end position="138"/>
    </location>
</feature>
<sequence length="139" mass="14992">MRAAASDRLISCSCVESGVAKREARSTPPLKIRLCAYCNVKRYFTMRLFNAFLVLLLFFAASALGFWEFSPRRATQAPLFPDRPSTRPLPSQPTHVPASHVDATTVTLQTTAAAPDLPIARTAVVVGLAGILFGLGMGL</sequence>
<reference evidence="2" key="1">
    <citation type="journal article" date="2020" name="Stud. Mycol.">
        <title>101 Dothideomycetes genomes: a test case for predicting lifestyles and emergence of pathogens.</title>
        <authorList>
            <person name="Haridas S."/>
            <person name="Albert R."/>
            <person name="Binder M."/>
            <person name="Bloem J."/>
            <person name="Labutti K."/>
            <person name="Salamov A."/>
            <person name="Andreopoulos B."/>
            <person name="Baker S."/>
            <person name="Barry K."/>
            <person name="Bills G."/>
            <person name="Bluhm B."/>
            <person name="Cannon C."/>
            <person name="Castanera R."/>
            <person name="Culley D."/>
            <person name="Daum C."/>
            <person name="Ezra D."/>
            <person name="Gonzalez J."/>
            <person name="Henrissat B."/>
            <person name="Kuo A."/>
            <person name="Liang C."/>
            <person name="Lipzen A."/>
            <person name="Lutzoni F."/>
            <person name="Magnuson J."/>
            <person name="Mondo S."/>
            <person name="Nolan M."/>
            <person name="Ohm R."/>
            <person name="Pangilinan J."/>
            <person name="Park H.-J."/>
            <person name="Ramirez L."/>
            <person name="Alfaro M."/>
            <person name="Sun H."/>
            <person name="Tritt A."/>
            <person name="Yoshinaga Y."/>
            <person name="Zwiers L.-H."/>
            <person name="Turgeon B."/>
            <person name="Goodwin S."/>
            <person name="Spatafora J."/>
            <person name="Crous P."/>
            <person name="Grigoriev I."/>
        </authorList>
    </citation>
    <scope>NUCLEOTIDE SEQUENCE</scope>
    <source>
        <strain evidence="2">CBS 125425</strain>
    </source>
</reference>
<proteinExistence type="predicted"/>
<evidence type="ECO:0000256" key="1">
    <source>
        <dbReference type="SAM" id="Phobius"/>
    </source>
</evidence>
<evidence type="ECO:0000313" key="2">
    <source>
        <dbReference type="EMBL" id="KAF2727910.1"/>
    </source>
</evidence>
<keyword evidence="1" id="KW-1133">Transmembrane helix</keyword>
<protein>
    <submittedName>
        <fullName evidence="2">Uncharacterized protein</fullName>
    </submittedName>
</protein>
<dbReference type="AlphaFoldDB" id="A0A9P4QKC0"/>
<keyword evidence="1" id="KW-0812">Transmembrane</keyword>
<dbReference type="EMBL" id="ML996305">
    <property type="protein sequence ID" value="KAF2727910.1"/>
    <property type="molecule type" value="Genomic_DNA"/>
</dbReference>
<feature type="transmembrane region" description="Helical" evidence="1">
    <location>
        <begin position="48"/>
        <end position="67"/>
    </location>
</feature>
<keyword evidence="3" id="KW-1185">Reference proteome</keyword>
<evidence type="ECO:0000313" key="3">
    <source>
        <dbReference type="Proteomes" id="UP000799444"/>
    </source>
</evidence>